<evidence type="ECO:0000313" key="8">
    <source>
        <dbReference type="EMBL" id="MBD3364047.1"/>
    </source>
</evidence>
<dbReference type="PANTHER" id="PTHR30624">
    <property type="entry name" value="UNCHARACTERIZED PROTEIN TLDD AND PMBA"/>
    <property type="match status" value="1"/>
</dbReference>
<feature type="domain" description="Metalloprotease TldD/E N-terminal" evidence="5">
    <location>
        <begin position="18"/>
        <end position="75"/>
    </location>
</feature>
<dbReference type="AlphaFoldDB" id="A0A9D5QCH3"/>
<dbReference type="GO" id="GO:0008237">
    <property type="term" value="F:metallopeptidase activity"/>
    <property type="evidence" value="ECO:0007669"/>
    <property type="project" value="UniProtKB-KW"/>
</dbReference>
<proteinExistence type="inferred from homology"/>
<dbReference type="Pfam" id="PF01523">
    <property type="entry name" value="PmbA_TldD_1st"/>
    <property type="match status" value="1"/>
</dbReference>
<protein>
    <submittedName>
        <fullName evidence="8">TldD/PmbA family protein</fullName>
    </submittedName>
</protein>
<sequence>MLDRLSRAVGASKSDYTDIRYEEDRSVTIQYRNEELLQLSAPVSNGGHVRCYTDGGKAIHSFSRLEDLQKGVDECSAHAALAGRYRKNKLKLEPTEPLRGEFKVTPEKDPRDLSLDEKQKLLLHYRDVLKDVPRIVVLDGAYTDWYSKRWFVTNEGTTIEYDLLISNIRFKFTAKDGNVVQSTILSVGGSDDYSKLLDREEDFLARAKIAAELTQAEPVKSGSYPVVLDPSEAGVFIHEAFGHLSEADGLRDNPAFRSRLQLGEKIASDVLNVTDDGTIYGVPGWHVVDDEGVKTRRTELIKDGVLSGRMHSRETAADFSEPLSGNMRAVGPQHTQIVRMSNIFIEEGDASFEDMIRSIDHGYYIVGAKGGQTSGDQFTFGAQYGYEIRDGKLGKLVRDINMSGRLFETMKRISMVGNDLTFEERGGCGKGSPMQLNVKSGKGSPHIKIDKVTLGGGQ</sequence>
<organism evidence="8 9">
    <name type="scientific">candidate division WOR-3 bacterium</name>
    <dbReference type="NCBI Taxonomy" id="2052148"/>
    <lineage>
        <taxon>Bacteria</taxon>
        <taxon>Bacteria division WOR-3</taxon>
    </lineage>
</organism>
<dbReference type="PANTHER" id="PTHR30624:SF0">
    <property type="entry name" value="METALLOPROTEASE SLR0863"/>
    <property type="match status" value="1"/>
</dbReference>
<evidence type="ECO:0000313" key="9">
    <source>
        <dbReference type="Proteomes" id="UP000630660"/>
    </source>
</evidence>
<reference evidence="8" key="1">
    <citation type="submission" date="2019-11" db="EMBL/GenBank/DDBJ databases">
        <title>Microbial mats filling the niche in hypersaline microbial mats.</title>
        <authorList>
            <person name="Wong H.L."/>
            <person name="Macleod F.I."/>
            <person name="White R.A. III"/>
            <person name="Burns B.P."/>
        </authorList>
    </citation>
    <scope>NUCLEOTIDE SEQUENCE</scope>
    <source>
        <strain evidence="8">Bin_327</strain>
    </source>
</reference>
<keyword evidence="2" id="KW-0645">Protease</keyword>
<dbReference type="PIRSF" id="PIRSF004919">
    <property type="entry name" value="TldD"/>
    <property type="match status" value="1"/>
</dbReference>
<dbReference type="GO" id="GO:0006508">
    <property type="term" value="P:proteolysis"/>
    <property type="evidence" value="ECO:0007669"/>
    <property type="project" value="UniProtKB-KW"/>
</dbReference>
<evidence type="ECO:0000259" key="7">
    <source>
        <dbReference type="Pfam" id="PF19290"/>
    </source>
</evidence>
<feature type="domain" description="Metalloprotease TldD/E C-terminal" evidence="6">
    <location>
        <begin position="221"/>
        <end position="456"/>
    </location>
</feature>
<dbReference type="InterPro" id="IPR051463">
    <property type="entry name" value="Peptidase_U62_metallo"/>
</dbReference>
<keyword evidence="3" id="KW-0378">Hydrolase</keyword>
<dbReference type="Pfam" id="PF19290">
    <property type="entry name" value="PmbA_TldD_2nd"/>
    <property type="match status" value="1"/>
</dbReference>
<evidence type="ECO:0000256" key="1">
    <source>
        <dbReference type="ARBA" id="ARBA00005836"/>
    </source>
</evidence>
<dbReference type="InterPro" id="IPR002510">
    <property type="entry name" value="Metalloprtase-TldD/E_N"/>
</dbReference>
<dbReference type="InterPro" id="IPR045570">
    <property type="entry name" value="Metalloprtase-TldD/E_cen_dom"/>
</dbReference>
<comment type="similarity">
    <text evidence="1">Belongs to the peptidase U62 family.</text>
</comment>
<feature type="domain" description="Metalloprotease TldD/E central" evidence="7">
    <location>
        <begin position="108"/>
        <end position="214"/>
    </location>
</feature>
<evidence type="ECO:0000256" key="2">
    <source>
        <dbReference type="ARBA" id="ARBA00022670"/>
    </source>
</evidence>
<dbReference type="Proteomes" id="UP000630660">
    <property type="component" value="Unassembled WGS sequence"/>
</dbReference>
<evidence type="ECO:0000256" key="4">
    <source>
        <dbReference type="ARBA" id="ARBA00023049"/>
    </source>
</evidence>
<dbReference type="Gene3D" id="3.30.2290.10">
    <property type="entry name" value="PmbA/TldD superfamily"/>
    <property type="match status" value="1"/>
</dbReference>
<dbReference type="InterPro" id="IPR036059">
    <property type="entry name" value="TldD/PmbA_sf"/>
</dbReference>
<dbReference type="InterPro" id="IPR025502">
    <property type="entry name" value="TldD"/>
</dbReference>
<gene>
    <name evidence="8" type="ORF">GF359_02410</name>
</gene>
<dbReference type="InterPro" id="IPR035068">
    <property type="entry name" value="TldD/PmbA_N"/>
</dbReference>
<dbReference type="Pfam" id="PF19289">
    <property type="entry name" value="PmbA_TldD_3rd"/>
    <property type="match status" value="1"/>
</dbReference>
<dbReference type="GO" id="GO:0005829">
    <property type="term" value="C:cytosol"/>
    <property type="evidence" value="ECO:0007669"/>
    <property type="project" value="TreeGrafter"/>
</dbReference>
<dbReference type="InterPro" id="IPR045569">
    <property type="entry name" value="Metalloprtase-TldD/E_C"/>
</dbReference>
<name>A0A9D5QCH3_UNCW3</name>
<keyword evidence="4" id="KW-0482">Metalloprotease</keyword>
<dbReference type="EMBL" id="WJKJ01000073">
    <property type="protein sequence ID" value="MBD3364047.1"/>
    <property type="molecule type" value="Genomic_DNA"/>
</dbReference>
<dbReference type="SUPFAM" id="SSF111283">
    <property type="entry name" value="Putative modulator of DNA gyrase, PmbA/TldD"/>
    <property type="match status" value="1"/>
</dbReference>
<accession>A0A9D5QCH3</accession>
<evidence type="ECO:0000259" key="5">
    <source>
        <dbReference type="Pfam" id="PF01523"/>
    </source>
</evidence>
<comment type="caution">
    <text evidence="8">The sequence shown here is derived from an EMBL/GenBank/DDBJ whole genome shotgun (WGS) entry which is preliminary data.</text>
</comment>
<evidence type="ECO:0000256" key="3">
    <source>
        <dbReference type="ARBA" id="ARBA00022801"/>
    </source>
</evidence>
<evidence type="ECO:0000259" key="6">
    <source>
        <dbReference type="Pfam" id="PF19289"/>
    </source>
</evidence>